<dbReference type="GO" id="GO:0004252">
    <property type="term" value="F:serine-type endopeptidase activity"/>
    <property type="evidence" value="ECO:0007669"/>
    <property type="project" value="TreeGrafter"/>
</dbReference>
<evidence type="ECO:0000259" key="5">
    <source>
        <dbReference type="PROSITE" id="PS50106"/>
    </source>
</evidence>
<accession>A0A2P2E403</accession>
<dbReference type="PROSITE" id="PS50106">
    <property type="entry name" value="PDZ"/>
    <property type="match status" value="1"/>
</dbReference>
<keyword evidence="2" id="KW-0378">Hydrolase</keyword>
<evidence type="ECO:0000256" key="3">
    <source>
        <dbReference type="ARBA" id="ARBA00022825"/>
    </source>
</evidence>
<evidence type="ECO:0000313" key="6">
    <source>
        <dbReference type="EMBL" id="GBF51574.1"/>
    </source>
</evidence>
<dbReference type="SUPFAM" id="SSF50156">
    <property type="entry name" value="PDZ domain-like"/>
    <property type="match status" value="1"/>
</dbReference>
<keyword evidence="1" id="KW-0645">Protease</keyword>
<evidence type="ECO:0000313" key="7">
    <source>
        <dbReference type="Proteomes" id="UP000245133"/>
    </source>
</evidence>
<sequence>MMKSKLYFLLVCLFGAFSSLLAYNIESELTVDVSVSYQKVSHQNPWLVGEPFSRKSKAIHLGDGKFFTMSLSAQEPLYAEMDSTDYSVPKMQIVAYDQETGFLLLQAKGSQPYPITAKVQPRETRKVCKTGKTKYIQLPFSKTPIKAFQLEKKESEDIGFSFHNKAVCGIVFQEHLIPAEYIYEFLNAKGFQRPFPHPGWTFDVLLTNSEKKYYSKEISRGVLVTDTFPGIGPAYNLFVGDIIIAINGKSIQDMNDWDRYDRIMDLILRDGKGDLKPIGAVTKLKVFRNHQTREISYRLSGYKTDHFLIPDQAPGRNPLYLIVGGFFFTELTTSYLKEFGNEYRLKSEKKLVYLADFYQKKNHPVRERIVILSRVFPLEGNVGYQEFQDLILETVNGVRITSLDTLRKVLENEQRGYFAFEFSGGKIAIFTLRDIVDLKTELQTVYKIDRLQNLSE</sequence>
<dbReference type="InterPro" id="IPR046449">
    <property type="entry name" value="DEGP_PDZ_sf"/>
</dbReference>
<feature type="domain" description="PDZ" evidence="5">
    <location>
        <begin position="203"/>
        <end position="290"/>
    </location>
</feature>
<feature type="signal peptide" evidence="4">
    <location>
        <begin position="1"/>
        <end position="22"/>
    </location>
</feature>
<dbReference type="AlphaFoldDB" id="A0A2P2E403"/>
<dbReference type="Pfam" id="PF17815">
    <property type="entry name" value="PDZ_3"/>
    <property type="match status" value="1"/>
</dbReference>
<evidence type="ECO:0000256" key="4">
    <source>
        <dbReference type="SAM" id="SignalP"/>
    </source>
</evidence>
<dbReference type="Gene3D" id="2.30.42.10">
    <property type="match status" value="1"/>
</dbReference>
<dbReference type="InterPro" id="IPR041517">
    <property type="entry name" value="DEGP_PDZ"/>
</dbReference>
<dbReference type="RefSeq" id="WP_244594449.1">
    <property type="nucleotide sequence ID" value="NZ_BFBB01000008.1"/>
</dbReference>
<keyword evidence="4" id="KW-0732">Signal</keyword>
<reference evidence="6 7" key="1">
    <citation type="submission" date="2018-02" db="EMBL/GenBank/DDBJ databases">
        <title>Novel Leptospira species isolated from soil and water in Japan.</title>
        <authorList>
            <person name="Nakao R."/>
            <person name="Masuzawa T."/>
        </authorList>
    </citation>
    <scope>NUCLEOTIDE SEQUENCE [LARGE SCALE GENOMIC DNA]</scope>
    <source>
        <strain evidence="6 7">YH101</strain>
    </source>
</reference>
<evidence type="ECO:0000256" key="2">
    <source>
        <dbReference type="ARBA" id="ARBA00022801"/>
    </source>
</evidence>
<comment type="caution">
    <text evidence="6">The sequence shown here is derived from an EMBL/GenBank/DDBJ whole genome shotgun (WGS) entry which is preliminary data.</text>
</comment>
<dbReference type="Proteomes" id="UP000245133">
    <property type="component" value="Unassembled WGS sequence"/>
</dbReference>
<keyword evidence="3" id="KW-0720">Serine protease</keyword>
<dbReference type="PANTHER" id="PTHR45980:SF9">
    <property type="entry name" value="PROTEASE DO-LIKE 10, MITOCHONDRIAL-RELATED"/>
    <property type="match status" value="1"/>
</dbReference>
<organism evidence="6 7">
    <name type="scientific">Leptospira ryugenii</name>
    <dbReference type="NCBI Taxonomy" id="1917863"/>
    <lineage>
        <taxon>Bacteria</taxon>
        <taxon>Pseudomonadati</taxon>
        <taxon>Spirochaetota</taxon>
        <taxon>Spirochaetia</taxon>
        <taxon>Leptospirales</taxon>
        <taxon>Leptospiraceae</taxon>
        <taxon>Leptospira</taxon>
    </lineage>
</organism>
<name>A0A2P2E403_9LEPT</name>
<protein>
    <recommendedName>
        <fullName evidence="5">PDZ domain-containing protein</fullName>
    </recommendedName>
</protein>
<dbReference type="PANTHER" id="PTHR45980">
    <property type="match status" value="1"/>
</dbReference>
<dbReference type="EMBL" id="BFBB01000008">
    <property type="protein sequence ID" value="GBF51574.1"/>
    <property type="molecule type" value="Genomic_DNA"/>
</dbReference>
<keyword evidence="7" id="KW-1185">Reference proteome</keyword>
<proteinExistence type="predicted"/>
<gene>
    <name evidence="6" type="ORF">LPTSP4_31120</name>
</gene>
<dbReference type="InterPro" id="IPR001478">
    <property type="entry name" value="PDZ"/>
</dbReference>
<dbReference type="InterPro" id="IPR036034">
    <property type="entry name" value="PDZ_sf"/>
</dbReference>
<feature type="chain" id="PRO_5015163309" description="PDZ domain-containing protein" evidence="4">
    <location>
        <begin position="23"/>
        <end position="456"/>
    </location>
</feature>
<dbReference type="GO" id="GO:0006508">
    <property type="term" value="P:proteolysis"/>
    <property type="evidence" value="ECO:0007669"/>
    <property type="project" value="UniProtKB-KW"/>
</dbReference>
<evidence type="ECO:0000256" key="1">
    <source>
        <dbReference type="ARBA" id="ARBA00022670"/>
    </source>
</evidence>
<dbReference type="Gene3D" id="3.20.190.20">
    <property type="match status" value="1"/>
</dbReference>